<comment type="caution">
    <text evidence="3">The sequence shown here is derived from an EMBL/GenBank/DDBJ whole genome shotgun (WGS) entry which is preliminary data.</text>
</comment>
<dbReference type="InterPro" id="IPR049349">
    <property type="entry name" value="DUF2264_N"/>
</dbReference>
<gene>
    <name evidence="3" type="ORF">B0T10DRAFT_575019</name>
</gene>
<organism evidence="3 4">
    <name type="scientific">Thelonectria olida</name>
    <dbReference type="NCBI Taxonomy" id="1576542"/>
    <lineage>
        <taxon>Eukaryota</taxon>
        <taxon>Fungi</taxon>
        <taxon>Dikarya</taxon>
        <taxon>Ascomycota</taxon>
        <taxon>Pezizomycotina</taxon>
        <taxon>Sordariomycetes</taxon>
        <taxon>Hypocreomycetidae</taxon>
        <taxon>Hypocreales</taxon>
        <taxon>Nectriaceae</taxon>
        <taxon>Thelonectria</taxon>
    </lineage>
</organism>
<dbReference type="Proteomes" id="UP000777438">
    <property type="component" value="Unassembled WGS sequence"/>
</dbReference>
<evidence type="ECO:0000313" key="4">
    <source>
        <dbReference type="Proteomes" id="UP000777438"/>
    </source>
</evidence>
<feature type="domain" description="DUF2264" evidence="2">
    <location>
        <begin position="392"/>
        <end position="527"/>
    </location>
</feature>
<dbReference type="Pfam" id="PF10022">
    <property type="entry name" value="DUF2264"/>
    <property type="match status" value="1"/>
</dbReference>
<dbReference type="PANTHER" id="PTHR35339:SF2">
    <property type="entry name" value="DUF2264 DOMAIN-CONTAINING PROTEIN-RELATED"/>
    <property type="match status" value="1"/>
</dbReference>
<dbReference type="OrthoDB" id="5150166at2759"/>
<sequence>MAGLAGFTDNPFLDRSDLLRAANALVQPLESYRSLERARVKLLPSTVAGFDDVAAQLEGFARPLWAISAMIKDDGVPSIQNTHSWVHGIQVGVDPSRTEYWGDLGAFDQRMVEMESISFALLMAPEAMLRPLSAASKANLTKWLQEINNHAMPRNNWRWFRIIVNLALFKVLGVPKEQAQPIMDEDFGVLDEFYLGEGWSSDGVWGDERKQADYYSGSFAIQFAQLLYIRFAGGDEERVERYRQQAAEFASQYWRYFDANGAAIPFGRSLTYRFAFGAFWAALALAGVQLANPIGSPGAVKGMLLRHLRWWSKQVEIFNPDGTMNIGYTYPNMYLSEDYNSRQSVYWCLKSFVVLGLPDDHIFWTCEEELHPMARSNLGKQIQASNPSPLQVIWPPRHILCNSQEHHYLLSSGQMTTKKFKAREAKYGKFAYSSAFGFSVPTGPELHQLAPDSTLTISLDDGESWKVRWEPFNVRLETVHARIQDALHDVPAISSVWRPFKYLDLAIETTLIPLALQFPGWHVRLHNTLVISNAGASGIAHLLLDSSSGRVGRGVGPESTASLIEADPNTNLITQRTFIPSITYNIRPTPGDIYPQPLIFATGVFGVSSHHVNHSETIDMWQKRPTLQLSLDVTGKLGVQIS</sequence>
<accession>A0A9P9AML9</accession>
<reference evidence="3 4" key="1">
    <citation type="journal article" date="2021" name="Nat. Commun.">
        <title>Genetic determinants of endophytism in the Arabidopsis root mycobiome.</title>
        <authorList>
            <person name="Mesny F."/>
            <person name="Miyauchi S."/>
            <person name="Thiergart T."/>
            <person name="Pickel B."/>
            <person name="Atanasova L."/>
            <person name="Karlsson M."/>
            <person name="Huettel B."/>
            <person name="Barry K.W."/>
            <person name="Haridas S."/>
            <person name="Chen C."/>
            <person name="Bauer D."/>
            <person name="Andreopoulos W."/>
            <person name="Pangilinan J."/>
            <person name="LaButti K."/>
            <person name="Riley R."/>
            <person name="Lipzen A."/>
            <person name="Clum A."/>
            <person name="Drula E."/>
            <person name="Henrissat B."/>
            <person name="Kohler A."/>
            <person name="Grigoriev I.V."/>
            <person name="Martin F.M."/>
            <person name="Hacquard S."/>
        </authorList>
    </citation>
    <scope>NUCLEOTIDE SEQUENCE [LARGE SCALE GENOMIC DNA]</scope>
    <source>
        <strain evidence="3 4">MPI-CAGE-CH-0241</strain>
    </source>
</reference>
<name>A0A9P9AML9_9HYPO</name>
<proteinExistence type="predicted"/>
<dbReference type="InterPro" id="IPR049237">
    <property type="entry name" value="DUF2264_C"/>
</dbReference>
<dbReference type="EMBL" id="JAGPYM010000015">
    <property type="protein sequence ID" value="KAH6886752.1"/>
    <property type="molecule type" value="Genomic_DNA"/>
</dbReference>
<protein>
    <recommendedName>
        <fullName evidence="5">DUF2264 domain-containing protein</fullName>
    </recommendedName>
</protein>
<evidence type="ECO:0000313" key="3">
    <source>
        <dbReference type="EMBL" id="KAH6886752.1"/>
    </source>
</evidence>
<dbReference type="AlphaFoldDB" id="A0A9P9AML9"/>
<evidence type="ECO:0000259" key="1">
    <source>
        <dbReference type="Pfam" id="PF10022"/>
    </source>
</evidence>
<keyword evidence="4" id="KW-1185">Reference proteome</keyword>
<dbReference type="InterPro" id="IPR016624">
    <property type="entry name" value="UCP014753"/>
</dbReference>
<evidence type="ECO:0000259" key="2">
    <source>
        <dbReference type="Pfam" id="PF20938"/>
    </source>
</evidence>
<evidence type="ECO:0008006" key="5">
    <source>
        <dbReference type="Google" id="ProtNLM"/>
    </source>
</evidence>
<dbReference type="PANTHER" id="PTHR35339">
    <property type="entry name" value="LINALOOL DEHYDRATASE_ISOMERASE DOMAIN-CONTAINING PROTEIN"/>
    <property type="match status" value="1"/>
</dbReference>
<dbReference type="Pfam" id="PF20938">
    <property type="entry name" value="DUF2264_C"/>
    <property type="match status" value="1"/>
</dbReference>
<dbReference type="PIRSF" id="PIRSF014753">
    <property type="entry name" value="UCP014753"/>
    <property type="match status" value="1"/>
</dbReference>
<feature type="domain" description="DUF2264" evidence="1">
    <location>
        <begin position="14"/>
        <end position="369"/>
    </location>
</feature>